<dbReference type="EMBL" id="BEGY01000047">
    <property type="protein sequence ID" value="GAX79989.1"/>
    <property type="molecule type" value="Genomic_DNA"/>
</dbReference>
<organism evidence="1 2">
    <name type="scientific">Chlamydomonas eustigma</name>
    <dbReference type="NCBI Taxonomy" id="1157962"/>
    <lineage>
        <taxon>Eukaryota</taxon>
        <taxon>Viridiplantae</taxon>
        <taxon>Chlorophyta</taxon>
        <taxon>core chlorophytes</taxon>
        <taxon>Chlorophyceae</taxon>
        <taxon>CS clade</taxon>
        <taxon>Chlamydomonadales</taxon>
        <taxon>Chlamydomonadaceae</taxon>
        <taxon>Chlamydomonas</taxon>
    </lineage>
</organism>
<dbReference type="Proteomes" id="UP000232323">
    <property type="component" value="Unassembled WGS sequence"/>
</dbReference>
<reference evidence="1 2" key="1">
    <citation type="submission" date="2017-08" db="EMBL/GenBank/DDBJ databases">
        <title>Acidophilic green algal genome provides insights into adaptation to an acidic environment.</title>
        <authorList>
            <person name="Hirooka S."/>
            <person name="Hirose Y."/>
            <person name="Kanesaki Y."/>
            <person name="Higuchi S."/>
            <person name="Fujiwara T."/>
            <person name="Onuma R."/>
            <person name="Era A."/>
            <person name="Ohbayashi R."/>
            <person name="Uzuka A."/>
            <person name="Nozaki H."/>
            <person name="Yoshikawa H."/>
            <person name="Miyagishima S.Y."/>
        </authorList>
    </citation>
    <scope>NUCLEOTIDE SEQUENCE [LARGE SCALE GENOMIC DNA]</scope>
    <source>
        <strain evidence="1 2">NIES-2499</strain>
    </source>
</reference>
<sequence>MQEPLSPEEEVRRTLQFLVEENLRLHQIVASIESKSGVALATASVASETLNKIVTPAGIGPQQFRPLPSSLKLQPLTPFEGERGSNEDVDTWLFKAASMFALCGIEVVKQQLQQPHTLAATLELVERLENVTIQSGFRPMFGSSNTTNYSAPTPMDLGAMQNSPRPYRAPRQASLMASLLTDLLAPAADPMVVMVVEDTSIPTSPLRMKDSGAKLRIFACFN</sequence>
<dbReference type="OrthoDB" id="1939000at2759"/>
<proteinExistence type="predicted"/>
<comment type="caution">
    <text evidence="1">The sequence shown here is derived from an EMBL/GenBank/DDBJ whole genome shotgun (WGS) entry which is preliminary data.</text>
</comment>
<dbReference type="AlphaFoldDB" id="A0A250XAS8"/>
<protein>
    <submittedName>
        <fullName evidence="1">Uncharacterized protein</fullName>
    </submittedName>
</protein>
<evidence type="ECO:0000313" key="1">
    <source>
        <dbReference type="EMBL" id="GAX79989.1"/>
    </source>
</evidence>
<keyword evidence="2" id="KW-1185">Reference proteome</keyword>
<gene>
    <name evidence="1" type="ORF">CEUSTIGMA_g7429.t1</name>
</gene>
<evidence type="ECO:0000313" key="2">
    <source>
        <dbReference type="Proteomes" id="UP000232323"/>
    </source>
</evidence>
<accession>A0A250XAS8</accession>
<name>A0A250XAS8_9CHLO</name>